<evidence type="ECO:0000256" key="4">
    <source>
        <dbReference type="ARBA" id="ARBA00022833"/>
    </source>
</evidence>
<comment type="subcellular location">
    <subcellularLocation>
        <location evidence="1">Nucleus</location>
    </subcellularLocation>
</comment>
<evidence type="ECO:0000256" key="8">
    <source>
        <dbReference type="PROSITE-ProRule" id="PRU00027"/>
    </source>
</evidence>
<keyword evidence="11" id="KW-1185">Reference proteome</keyword>
<accession>A0A484N4R9</accession>
<reference evidence="10 11" key="1">
    <citation type="submission" date="2018-04" db="EMBL/GenBank/DDBJ databases">
        <authorList>
            <person name="Vogel A."/>
        </authorList>
    </citation>
    <scope>NUCLEOTIDE SEQUENCE [LARGE SCALE GENOMIC DNA]</scope>
</reference>
<dbReference type="GO" id="GO:0005634">
    <property type="term" value="C:nucleus"/>
    <property type="evidence" value="ECO:0007669"/>
    <property type="project" value="UniProtKB-SubCell"/>
</dbReference>
<dbReference type="GO" id="GO:0008270">
    <property type="term" value="F:zinc ion binding"/>
    <property type="evidence" value="ECO:0007669"/>
    <property type="project" value="UniProtKB-KW"/>
</dbReference>
<keyword evidence="3 8" id="KW-0863">Zinc-finger</keyword>
<dbReference type="SMART" id="SM00614">
    <property type="entry name" value="ZnF_BED"/>
    <property type="match status" value="1"/>
</dbReference>
<dbReference type="Proteomes" id="UP000595140">
    <property type="component" value="Unassembled WGS sequence"/>
</dbReference>
<dbReference type="EMBL" id="OOIL02005825">
    <property type="protein sequence ID" value="VFQ96113.1"/>
    <property type="molecule type" value="Genomic_DNA"/>
</dbReference>
<keyword evidence="2" id="KW-0479">Metal-binding</keyword>
<dbReference type="PANTHER" id="PTHR46481">
    <property type="entry name" value="ZINC FINGER BED DOMAIN-CONTAINING PROTEIN 4"/>
    <property type="match status" value="1"/>
</dbReference>
<keyword evidence="4" id="KW-0862">Zinc</keyword>
<dbReference type="OrthoDB" id="1704342at2759"/>
<evidence type="ECO:0000256" key="6">
    <source>
        <dbReference type="ARBA" id="ARBA00023163"/>
    </source>
</evidence>
<keyword evidence="6" id="KW-0804">Transcription</keyword>
<keyword evidence="7" id="KW-0539">Nucleus</keyword>
<gene>
    <name evidence="10" type="ORF">CCAM_LOCUS37889</name>
</gene>
<dbReference type="InterPro" id="IPR036236">
    <property type="entry name" value="Znf_C2H2_sf"/>
</dbReference>
<dbReference type="InterPro" id="IPR052035">
    <property type="entry name" value="ZnF_BED_domain_contain"/>
</dbReference>
<evidence type="ECO:0000256" key="1">
    <source>
        <dbReference type="ARBA" id="ARBA00004123"/>
    </source>
</evidence>
<evidence type="ECO:0000256" key="2">
    <source>
        <dbReference type="ARBA" id="ARBA00022723"/>
    </source>
</evidence>
<evidence type="ECO:0000313" key="11">
    <source>
        <dbReference type="Proteomes" id="UP000595140"/>
    </source>
</evidence>
<dbReference type="AlphaFoldDB" id="A0A484N4R9"/>
<feature type="domain" description="BED-type" evidence="9">
    <location>
        <begin position="26"/>
        <end position="82"/>
    </location>
</feature>
<dbReference type="GO" id="GO:0003677">
    <property type="term" value="F:DNA binding"/>
    <property type="evidence" value="ECO:0007669"/>
    <property type="project" value="InterPro"/>
</dbReference>
<dbReference type="InterPro" id="IPR003656">
    <property type="entry name" value="Znf_BED"/>
</dbReference>
<evidence type="ECO:0000256" key="5">
    <source>
        <dbReference type="ARBA" id="ARBA00023015"/>
    </source>
</evidence>
<organism evidence="10 11">
    <name type="scientific">Cuscuta campestris</name>
    <dbReference type="NCBI Taxonomy" id="132261"/>
    <lineage>
        <taxon>Eukaryota</taxon>
        <taxon>Viridiplantae</taxon>
        <taxon>Streptophyta</taxon>
        <taxon>Embryophyta</taxon>
        <taxon>Tracheophyta</taxon>
        <taxon>Spermatophyta</taxon>
        <taxon>Magnoliopsida</taxon>
        <taxon>eudicotyledons</taxon>
        <taxon>Gunneridae</taxon>
        <taxon>Pentapetalae</taxon>
        <taxon>asterids</taxon>
        <taxon>lamiids</taxon>
        <taxon>Solanales</taxon>
        <taxon>Convolvulaceae</taxon>
        <taxon>Cuscuteae</taxon>
        <taxon>Cuscuta</taxon>
        <taxon>Cuscuta subgen. Grammica</taxon>
        <taxon>Cuscuta sect. Cleistogrammica</taxon>
    </lineage>
</organism>
<dbReference type="GO" id="GO:0009791">
    <property type="term" value="P:post-embryonic development"/>
    <property type="evidence" value="ECO:0007669"/>
    <property type="project" value="UniProtKB-ARBA"/>
</dbReference>
<evidence type="ECO:0000259" key="9">
    <source>
        <dbReference type="PROSITE" id="PS50808"/>
    </source>
</evidence>
<name>A0A484N4R9_9ASTE</name>
<dbReference type="InterPro" id="IPR012337">
    <property type="entry name" value="RNaseH-like_sf"/>
</dbReference>
<keyword evidence="5" id="KW-0805">Transcription regulation</keyword>
<evidence type="ECO:0000313" key="10">
    <source>
        <dbReference type="EMBL" id="VFQ96113.1"/>
    </source>
</evidence>
<protein>
    <recommendedName>
        <fullName evidence="9">BED-type domain-containing protein</fullName>
    </recommendedName>
</protein>
<sequence>MAMHLPKSFVVVGAQQNATCSSKGKKLISDVWQDMDREVLGSGNIRATCHHCHKVFTANSTSGTSHLKRHIDRCSARKYRDLKNFCISNSVTVGPETSTNLSLDKPLPSLDAIREAMCVYYASCAQPFSMVESPGFKYFMSVVAPHFHQISRTTIQRDILSQYKKHKLIVLEELQSAPGRISFTTDNWRSEHTGDEFMCITAHWIDRQWKLQKRIIKFGALSPSLDGASLADEVLLSLGD</sequence>
<evidence type="ECO:0000256" key="7">
    <source>
        <dbReference type="ARBA" id="ARBA00023242"/>
    </source>
</evidence>
<dbReference type="SUPFAM" id="SSF53098">
    <property type="entry name" value="Ribonuclease H-like"/>
    <property type="match status" value="1"/>
</dbReference>
<dbReference type="SUPFAM" id="SSF57667">
    <property type="entry name" value="beta-beta-alpha zinc fingers"/>
    <property type="match status" value="1"/>
</dbReference>
<proteinExistence type="predicted"/>
<dbReference type="PROSITE" id="PS50808">
    <property type="entry name" value="ZF_BED"/>
    <property type="match status" value="1"/>
</dbReference>
<evidence type="ECO:0000256" key="3">
    <source>
        <dbReference type="ARBA" id="ARBA00022771"/>
    </source>
</evidence>
<dbReference type="PANTHER" id="PTHR46481:SF10">
    <property type="entry name" value="ZINC FINGER BED DOMAIN-CONTAINING PROTEIN 39"/>
    <property type="match status" value="1"/>
</dbReference>